<proteinExistence type="predicted"/>
<evidence type="ECO:0000259" key="1">
    <source>
        <dbReference type="Pfam" id="PF14278"/>
    </source>
</evidence>
<comment type="caution">
    <text evidence="2">The sequence shown here is derived from an EMBL/GenBank/DDBJ whole genome shotgun (WGS) entry which is preliminary data.</text>
</comment>
<protein>
    <submittedName>
        <fullName evidence="2">TetR family transcriptional regulator C-terminal domain-containing protein</fullName>
    </submittedName>
</protein>
<evidence type="ECO:0000313" key="2">
    <source>
        <dbReference type="EMBL" id="HIZ66967.1"/>
    </source>
</evidence>
<reference evidence="2" key="1">
    <citation type="journal article" date="2021" name="PeerJ">
        <title>Extensive microbial diversity within the chicken gut microbiome revealed by metagenomics and culture.</title>
        <authorList>
            <person name="Gilroy R."/>
            <person name="Ravi A."/>
            <person name="Getino M."/>
            <person name="Pursley I."/>
            <person name="Horton D.L."/>
            <person name="Alikhan N.F."/>
            <person name="Baker D."/>
            <person name="Gharbi K."/>
            <person name="Hall N."/>
            <person name="Watson M."/>
            <person name="Adriaenssens E.M."/>
            <person name="Foster-Nyarko E."/>
            <person name="Jarju S."/>
            <person name="Secka A."/>
            <person name="Antonio M."/>
            <person name="Oren A."/>
            <person name="Chaudhuri R.R."/>
            <person name="La Ragione R."/>
            <person name="Hildebrand F."/>
            <person name="Pallen M.J."/>
        </authorList>
    </citation>
    <scope>NUCLEOTIDE SEQUENCE</scope>
    <source>
        <strain evidence="2">ChiBcolR9-63</strain>
    </source>
</reference>
<dbReference type="Gene3D" id="1.10.357.10">
    <property type="entry name" value="Tetracycline Repressor, domain 2"/>
    <property type="match status" value="1"/>
</dbReference>
<dbReference type="InterPro" id="IPR039532">
    <property type="entry name" value="TetR_C_Firmicutes"/>
</dbReference>
<gene>
    <name evidence="2" type="ORF">H9965_00540</name>
</gene>
<evidence type="ECO:0000313" key="3">
    <source>
        <dbReference type="Proteomes" id="UP000824058"/>
    </source>
</evidence>
<name>A0A9D2JUF3_9STRE</name>
<dbReference type="AlphaFoldDB" id="A0A9D2JUF3"/>
<dbReference type="EMBL" id="DXBD01000005">
    <property type="protein sequence ID" value="HIZ66967.1"/>
    <property type="molecule type" value="Genomic_DNA"/>
</dbReference>
<accession>A0A9D2JUF3</accession>
<sequence>MFQIELREQVTDNLEYISGYQLLQELLHYFSINKHFYIQLFKVVNQNDFSSYFQTYCQQLVIKIVKEYHSRPFDSETEYKLFINYHSQAIAGTIKQSLTLSDQDYQKQALLLIQLIKKNIEN</sequence>
<dbReference type="Pfam" id="PF14278">
    <property type="entry name" value="TetR_C_8"/>
    <property type="match status" value="1"/>
</dbReference>
<organism evidence="2 3">
    <name type="scientific">Candidatus Streptococcus faecavium</name>
    <dbReference type="NCBI Taxonomy" id="2838763"/>
    <lineage>
        <taxon>Bacteria</taxon>
        <taxon>Bacillati</taxon>
        <taxon>Bacillota</taxon>
        <taxon>Bacilli</taxon>
        <taxon>Lactobacillales</taxon>
        <taxon>Streptococcaceae</taxon>
        <taxon>Streptococcus</taxon>
    </lineage>
</organism>
<feature type="domain" description="Transcriptional regulator TetR C-terminal Firmicutes type" evidence="1">
    <location>
        <begin position="21"/>
        <end position="99"/>
    </location>
</feature>
<dbReference type="Proteomes" id="UP000824058">
    <property type="component" value="Unassembled WGS sequence"/>
</dbReference>
<reference evidence="2" key="2">
    <citation type="submission" date="2021-04" db="EMBL/GenBank/DDBJ databases">
        <authorList>
            <person name="Gilroy R."/>
        </authorList>
    </citation>
    <scope>NUCLEOTIDE SEQUENCE</scope>
    <source>
        <strain evidence="2">ChiBcolR9-63</strain>
    </source>
</reference>